<evidence type="ECO:0000313" key="3">
    <source>
        <dbReference type="Proteomes" id="UP000735302"/>
    </source>
</evidence>
<accession>A0AAV4AUJ5</accession>
<name>A0AAV4AUJ5_9GAST</name>
<evidence type="ECO:0000313" key="2">
    <source>
        <dbReference type="EMBL" id="GFO10216.1"/>
    </source>
</evidence>
<evidence type="ECO:0000256" key="1">
    <source>
        <dbReference type="SAM" id="MobiDB-lite"/>
    </source>
</evidence>
<keyword evidence="3" id="KW-1185">Reference proteome</keyword>
<proteinExistence type="predicted"/>
<gene>
    <name evidence="2" type="ORF">PoB_003672100</name>
</gene>
<feature type="region of interest" description="Disordered" evidence="1">
    <location>
        <begin position="54"/>
        <end position="75"/>
    </location>
</feature>
<dbReference type="EMBL" id="BLXT01004148">
    <property type="protein sequence ID" value="GFO10216.1"/>
    <property type="molecule type" value="Genomic_DNA"/>
</dbReference>
<feature type="compositionally biased region" description="Gly residues" evidence="1">
    <location>
        <begin position="66"/>
        <end position="75"/>
    </location>
</feature>
<organism evidence="2 3">
    <name type="scientific">Plakobranchus ocellatus</name>
    <dbReference type="NCBI Taxonomy" id="259542"/>
    <lineage>
        <taxon>Eukaryota</taxon>
        <taxon>Metazoa</taxon>
        <taxon>Spiralia</taxon>
        <taxon>Lophotrochozoa</taxon>
        <taxon>Mollusca</taxon>
        <taxon>Gastropoda</taxon>
        <taxon>Heterobranchia</taxon>
        <taxon>Euthyneura</taxon>
        <taxon>Panpulmonata</taxon>
        <taxon>Sacoglossa</taxon>
        <taxon>Placobranchoidea</taxon>
        <taxon>Plakobranchidae</taxon>
        <taxon>Plakobranchus</taxon>
    </lineage>
</organism>
<dbReference type="AlphaFoldDB" id="A0AAV4AUJ5"/>
<dbReference type="Proteomes" id="UP000735302">
    <property type="component" value="Unassembled WGS sequence"/>
</dbReference>
<feature type="compositionally biased region" description="Basic and acidic residues" evidence="1">
    <location>
        <begin position="54"/>
        <end position="65"/>
    </location>
</feature>
<protein>
    <submittedName>
        <fullName evidence="2">Uncharacterized protein</fullName>
    </submittedName>
</protein>
<comment type="caution">
    <text evidence="2">The sequence shown here is derived from an EMBL/GenBank/DDBJ whole genome shotgun (WGS) entry which is preliminary data.</text>
</comment>
<sequence>MGRGKKEGGDLRCEEVGRWGDGKRLGSSTWCPRWLLVDLRINVKVPQEFRIRTSGDEEKSKRDMEGCGGVGRGGC</sequence>
<reference evidence="2 3" key="1">
    <citation type="journal article" date="2021" name="Elife">
        <title>Chloroplast acquisition without the gene transfer in kleptoplastic sea slugs, Plakobranchus ocellatus.</title>
        <authorList>
            <person name="Maeda T."/>
            <person name="Takahashi S."/>
            <person name="Yoshida T."/>
            <person name="Shimamura S."/>
            <person name="Takaki Y."/>
            <person name="Nagai Y."/>
            <person name="Toyoda A."/>
            <person name="Suzuki Y."/>
            <person name="Arimoto A."/>
            <person name="Ishii H."/>
            <person name="Satoh N."/>
            <person name="Nishiyama T."/>
            <person name="Hasebe M."/>
            <person name="Maruyama T."/>
            <person name="Minagawa J."/>
            <person name="Obokata J."/>
            <person name="Shigenobu S."/>
        </authorList>
    </citation>
    <scope>NUCLEOTIDE SEQUENCE [LARGE SCALE GENOMIC DNA]</scope>
</reference>